<evidence type="ECO:0000259" key="4">
    <source>
        <dbReference type="PROSITE" id="PS50835"/>
    </source>
</evidence>
<keyword evidence="2" id="KW-1133">Transmembrane helix</keyword>
<dbReference type="PANTHER" id="PTHR11422:SF5">
    <property type="entry name" value="DIVERSE IMMUNOGLOBULIN DOMAIN-CONTAINING PROTEIN 1.1 ISOFORM X1-RELATED"/>
    <property type="match status" value="1"/>
</dbReference>
<feature type="region of interest" description="Disordered" evidence="1">
    <location>
        <begin position="210"/>
        <end position="270"/>
    </location>
</feature>
<feature type="domain" description="Ig-like" evidence="4">
    <location>
        <begin position="20"/>
        <end position="106"/>
    </location>
</feature>
<dbReference type="SMART" id="SM00409">
    <property type="entry name" value="IG"/>
    <property type="match status" value="1"/>
</dbReference>
<dbReference type="GO" id="GO:0009897">
    <property type="term" value="C:external side of plasma membrane"/>
    <property type="evidence" value="ECO:0007669"/>
    <property type="project" value="TreeGrafter"/>
</dbReference>
<dbReference type="Pfam" id="PF07686">
    <property type="entry name" value="V-set"/>
    <property type="match status" value="1"/>
</dbReference>
<dbReference type="GO" id="GO:0042289">
    <property type="term" value="F:MHC class II protein binding"/>
    <property type="evidence" value="ECO:0007669"/>
    <property type="project" value="TreeGrafter"/>
</dbReference>
<gene>
    <name evidence="5" type="ORF">EH28_01717</name>
</gene>
<feature type="signal peptide" evidence="3">
    <location>
        <begin position="1"/>
        <end position="24"/>
    </location>
</feature>
<keyword evidence="3" id="KW-0732">Signal</keyword>
<keyword evidence="2" id="KW-0472">Membrane</keyword>
<organism evidence="5">
    <name type="scientific">Larimichthys crocea</name>
    <name type="common">Large yellow croaker</name>
    <name type="synonym">Pseudosciaena crocea</name>
    <dbReference type="NCBI Taxonomy" id="215358"/>
    <lineage>
        <taxon>Eukaryota</taxon>
        <taxon>Metazoa</taxon>
        <taxon>Chordata</taxon>
        <taxon>Craniata</taxon>
        <taxon>Vertebrata</taxon>
        <taxon>Euteleostomi</taxon>
        <taxon>Actinopterygii</taxon>
        <taxon>Neopterygii</taxon>
        <taxon>Teleostei</taxon>
        <taxon>Neoteleostei</taxon>
        <taxon>Acanthomorphata</taxon>
        <taxon>Eupercaria</taxon>
        <taxon>Sciaenidae</taxon>
        <taxon>Larimichthys</taxon>
    </lineage>
</organism>
<evidence type="ECO:0000313" key="5">
    <source>
        <dbReference type="EMBL" id="KKF32540.1"/>
    </source>
</evidence>
<dbReference type="PROSITE" id="PS50835">
    <property type="entry name" value="IG_LIKE"/>
    <property type="match status" value="1"/>
</dbReference>
<dbReference type="InterPro" id="IPR003599">
    <property type="entry name" value="Ig_sub"/>
</dbReference>
<dbReference type="PANTHER" id="PTHR11422">
    <property type="entry name" value="T-CELL SURFACE GLYCOPROTEIN CD4"/>
    <property type="match status" value="1"/>
</dbReference>
<dbReference type="GO" id="GO:0045121">
    <property type="term" value="C:membrane raft"/>
    <property type="evidence" value="ECO:0007669"/>
    <property type="project" value="TreeGrafter"/>
</dbReference>
<feature type="transmembrane region" description="Helical" evidence="2">
    <location>
        <begin position="277"/>
        <end position="300"/>
    </location>
</feature>
<dbReference type="InterPro" id="IPR013106">
    <property type="entry name" value="Ig_V-set"/>
</dbReference>
<accession>A0A0F8ASF4</accession>
<dbReference type="GO" id="GO:1990782">
    <property type="term" value="F:protein tyrosine kinase binding"/>
    <property type="evidence" value="ECO:0007669"/>
    <property type="project" value="TreeGrafter"/>
</dbReference>
<dbReference type="Gene3D" id="2.60.40.10">
    <property type="entry name" value="Immunoglobulins"/>
    <property type="match status" value="1"/>
</dbReference>
<dbReference type="InterPro" id="IPR007110">
    <property type="entry name" value="Ig-like_dom"/>
</dbReference>
<dbReference type="GO" id="GO:0070374">
    <property type="term" value="P:positive regulation of ERK1 and ERK2 cascade"/>
    <property type="evidence" value="ECO:0007669"/>
    <property type="project" value="TreeGrafter"/>
</dbReference>
<dbReference type="InterPro" id="IPR013783">
    <property type="entry name" value="Ig-like_fold"/>
</dbReference>
<feature type="chain" id="PRO_5002526894" description="Ig-like domain-containing protein" evidence="3">
    <location>
        <begin position="25"/>
        <end position="333"/>
    </location>
</feature>
<dbReference type="SUPFAM" id="SSF48726">
    <property type="entry name" value="Immunoglobulin"/>
    <property type="match status" value="1"/>
</dbReference>
<evidence type="ECO:0000256" key="1">
    <source>
        <dbReference type="SAM" id="MobiDB-lite"/>
    </source>
</evidence>
<feature type="compositionally biased region" description="Low complexity" evidence="1">
    <location>
        <begin position="239"/>
        <end position="266"/>
    </location>
</feature>
<evidence type="ECO:0000256" key="2">
    <source>
        <dbReference type="SAM" id="Phobius"/>
    </source>
</evidence>
<evidence type="ECO:0000256" key="3">
    <source>
        <dbReference type="SAM" id="SignalP"/>
    </source>
</evidence>
<proteinExistence type="predicted"/>
<protein>
    <recommendedName>
        <fullName evidence="4">Ig-like domain-containing protein</fullName>
    </recommendedName>
</protein>
<keyword evidence="2" id="KW-0812">Transmembrane</keyword>
<dbReference type="AlphaFoldDB" id="A0A0F8ASF4"/>
<reference evidence="5" key="1">
    <citation type="journal article" date="2015" name="PLoS Genet.">
        <title>Genome Sequencing of the Perciform Fish Larimichthys crocea Provides Insights into Molecular and Genetic Mechanisms of Stress Adaptation.</title>
        <authorList>
            <person name="Ao J."/>
            <person name="Mu Y."/>
            <person name="Xiang L.X."/>
            <person name="Fan D."/>
            <person name="Feng M."/>
            <person name="Zhang S."/>
            <person name="Shi Q."/>
            <person name="Zhu L.Y."/>
            <person name="Li T."/>
            <person name="Ding Y."/>
            <person name="Nie L."/>
            <person name="Li Q."/>
            <person name="Dong W.R."/>
            <person name="Jiang L."/>
            <person name="Sun B."/>
            <person name="Zhang X."/>
            <person name="Li M."/>
            <person name="Zhang H.Q."/>
            <person name="Xie S."/>
            <person name="Zhu Y."/>
            <person name="Jiang X."/>
            <person name="Wang X."/>
            <person name="Mu P."/>
            <person name="Chen W."/>
            <person name="Yue Z."/>
            <person name="Wang Z."/>
            <person name="Wang J."/>
            <person name="Shao J.Z."/>
            <person name="Chen X."/>
        </authorList>
    </citation>
    <scope>NUCLEOTIDE SEQUENCE [LARGE SCALE GENOMIC DNA]</scope>
    <source>
        <strain evidence="5">SSNF</strain>
        <tissue evidence="5">Blood</tissue>
    </source>
</reference>
<dbReference type="GO" id="GO:0042110">
    <property type="term" value="P:T cell activation"/>
    <property type="evidence" value="ECO:0007669"/>
    <property type="project" value="TreeGrafter"/>
</dbReference>
<dbReference type="InterPro" id="IPR036179">
    <property type="entry name" value="Ig-like_dom_sf"/>
</dbReference>
<sequence length="333" mass="36839">MADFRWIQVSLFVIAVLQFPEAEGFPLFTVRAGQEVTLPCEDVIDDQQNCDSTTWLFINSSQRATVELIRLGQIVENSKSDGLSVTQNCSLVIKKLTHEDAGSYYCEQYKSGRIHSWYDVDLFVVTMTEHKINDQVVWSCSVSTCEWCAHTVKWLFEGKDVDEDHKDLQTSQSDCSASVTFTTSHFIHTSNSDLLTCEVTHGDKVQLFPFRLQPSGEEPGDTTTKQRPEPTTKTPPPTATTKPPTATTKPPTATATTKPPTATTKTPTDDSADLKGLLRFIIVSVGLAALIIIVVAVSMWTRTKGRKTQMDETMAADDEDDGAVNYENVTSSV</sequence>
<name>A0A0F8ASF4_LARCR</name>
<dbReference type="GO" id="GO:0035723">
    <property type="term" value="P:interleukin-15-mediated signaling pathway"/>
    <property type="evidence" value="ECO:0007669"/>
    <property type="project" value="TreeGrafter"/>
</dbReference>
<dbReference type="EMBL" id="KQ040947">
    <property type="protein sequence ID" value="KKF32540.1"/>
    <property type="molecule type" value="Genomic_DNA"/>
</dbReference>